<gene>
    <name evidence="2" type="ORF">CP373A1_14850</name>
</gene>
<evidence type="ECO:0000313" key="3">
    <source>
        <dbReference type="Proteomes" id="UP000092714"/>
    </source>
</evidence>
<accession>A0A1B8RLI6</accession>
<keyword evidence="1" id="KW-0812">Transmembrane</keyword>
<keyword evidence="3" id="KW-1185">Reference proteome</keyword>
<proteinExistence type="predicted"/>
<comment type="caution">
    <text evidence="2">The sequence shown here is derived from an EMBL/GenBank/DDBJ whole genome shotgun (WGS) entry which is preliminary data.</text>
</comment>
<dbReference type="AlphaFoldDB" id="A0A1B8RLI6"/>
<name>A0A1B8RLI6_9CLOT</name>
<protein>
    <submittedName>
        <fullName evidence="2">Uncharacterized protein</fullName>
    </submittedName>
</protein>
<organism evidence="2 3">
    <name type="scientific">Clostridium paraputrificum</name>
    <dbReference type="NCBI Taxonomy" id="29363"/>
    <lineage>
        <taxon>Bacteria</taxon>
        <taxon>Bacillati</taxon>
        <taxon>Bacillota</taxon>
        <taxon>Clostridia</taxon>
        <taxon>Eubacteriales</taxon>
        <taxon>Clostridiaceae</taxon>
        <taxon>Clostridium</taxon>
    </lineage>
</organism>
<dbReference type="RefSeq" id="WP_065254781.1">
    <property type="nucleotide sequence ID" value="NZ_JAJMRL010000014.1"/>
</dbReference>
<evidence type="ECO:0000313" key="2">
    <source>
        <dbReference type="EMBL" id="OBY09623.1"/>
    </source>
</evidence>
<dbReference type="Proteomes" id="UP000092714">
    <property type="component" value="Unassembled WGS sequence"/>
</dbReference>
<keyword evidence="1" id="KW-0472">Membrane</keyword>
<evidence type="ECO:0000256" key="1">
    <source>
        <dbReference type="SAM" id="Phobius"/>
    </source>
</evidence>
<sequence>MNKLDKNKVTFYCLLFGIMLVGVICLTFVIKNSFITGKRVCNDLRDKVIYIRDKEYILDNEVTFKFNIESVKEIESYKLREIQGVLTIQEDEIEYEVNMKIKYLKSEDKWDILNIIYDSTNIKGNSLNTIPYSIT</sequence>
<feature type="transmembrane region" description="Helical" evidence="1">
    <location>
        <begin position="9"/>
        <end position="30"/>
    </location>
</feature>
<keyword evidence="1" id="KW-1133">Transmembrane helix</keyword>
<reference evidence="2 3" key="1">
    <citation type="submission" date="2016-06" db="EMBL/GenBank/DDBJ databases">
        <authorList>
            <person name="Kjaerup R.B."/>
            <person name="Dalgaard T.S."/>
            <person name="Juul-Madsen H.R."/>
        </authorList>
    </citation>
    <scope>NUCLEOTIDE SEQUENCE [LARGE SCALE GENOMIC DNA]</scope>
    <source>
        <strain evidence="2 3">373-A1</strain>
    </source>
</reference>
<dbReference type="EMBL" id="MAPZ01000028">
    <property type="protein sequence ID" value="OBY09623.1"/>
    <property type="molecule type" value="Genomic_DNA"/>
</dbReference>